<gene>
    <name evidence="2" type="ORF">PSTG_01326</name>
</gene>
<feature type="coiled-coil region" evidence="1">
    <location>
        <begin position="87"/>
        <end position="114"/>
    </location>
</feature>
<evidence type="ECO:0000256" key="1">
    <source>
        <dbReference type="SAM" id="Coils"/>
    </source>
</evidence>
<accession>A0A0L0W1Y6</accession>
<proteinExistence type="predicted"/>
<dbReference type="OrthoDB" id="10288654at2759"/>
<dbReference type="Proteomes" id="UP000054564">
    <property type="component" value="Unassembled WGS sequence"/>
</dbReference>
<evidence type="ECO:0000313" key="3">
    <source>
        <dbReference type="Proteomes" id="UP000054564"/>
    </source>
</evidence>
<dbReference type="EMBL" id="AJIL01000007">
    <property type="protein sequence ID" value="KNF05514.1"/>
    <property type="molecule type" value="Genomic_DNA"/>
</dbReference>
<evidence type="ECO:0000313" key="2">
    <source>
        <dbReference type="EMBL" id="KNF05514.1"/>
    </source>
</evidence>
<comment type="caution">
    <text evidence="2">The sequence shown here is derived from an EMBL/GenBank/DDBJ whole genome shotgun (WGS) entry which is preliminary data.</text>
</comment>
<reference evidence="3" key="1">
    <citation type="submission" date="2014-03" db="EMBL/GenBank/DDBJ databases">
        <title>The Genome Sequence of Puccinia striiformis f. sp. tritici PST-78.</title>
        <authorList>
            <consortium name="The Broad Institute Genome Sequencing Platform"/>
            <person name="Cuomo C."/>
            <person name="Hulbert S."/>
            <person name="Chen X."/>
            <person name="Walker B."/>
            <person name="Young S.K."/>
            <person name="Zeng Q."/>
            <person name="Gargeya S."/>
            <person name="Fitzgerald M."/>
            <person name="Haas B."/>
            <person name="Abouelleil A."/>
            <person name="Alvarado L."/>
            <person name="Arachchi H.M."/>
            <person name="Berlin A.M."/>
            <person name="Chapman S.B."/>
            <person name="Goldberg J."/>
            <person name="Griggs A."/>
            <person name="Gujja S."/>
            <person name="Hansen M."/>
            <person name="Howarth C."/>
            <person name="Imamovic A."/>
            <person name="Larimer J."/>
            <person name="McCowan C."/>
            <person name="Montmayeur A."/>
            <person name="Murphy C."/>
            <person name="Neiman D."/>
            <person name="Pearson M."/>
            <person name="Priest M."/>
            <person name="Roberts A."/>
            <person name="Saif S."/>
            <person name="Shea T."/>
            <person name="Sisk P."/>
            <person name="Sykes S."/>
            <person name="Wortman J."/>
            <person name="Nusbaum C."/>
            <person name="Birren B."/>
        </authorList>
    </citation>
    <scope>NUCLEOTIDE SEQUENCE [LARGE SCALE GENOMIC DNA]</scope>
    <source>
        <strain evidence="3">race PST-78</strain>
    </source>
</reference>
<dbReference type="AlphaFoldDB" id="A0A0L0W1Y6"/>
<organism evidence="2 3">
    <name type="scientific">Puccinia striiformis f. sp. tritici PST-78</name>
    <dbReference type="NCBI Taxonomy" id="1165861"/>
    <lineage>
        <taxon>Eukaryota</taxon>
        <taxon>Fungi</taxon>
        <taxon>Dikarya</taxon>
        <taxon>Basidiomycota</taxon>
        <taxon>Pucciniomycotina</taxon>
        <taxon>Pucciniomycetes</taxon>
        <taxon>Pucciniales</taxon>
        <taxon>Pucciniaceae</taxon>
        <taxon>Puccinia</taxon>
    </lineage>
</organism>
<keyword evidence="3" id="KW-1185">Reference proteome</keyword>
<keyword evidence="1" id="KW-0175">Coiled coil</keyword>
<feature type="coiled-coil region" evidence="1">
    <location>
        <begin position="146"/>
        <end position="173"/>
    </location>
</feature>
<protein>
    <submittedName>
        <fullName evidence="2">Uncharacterized protein</fullName>
    </submittedName>
</protein>
<sequence length="192" mass="21636">MSVKLARTLSLPPPTSNKPTFADLINHHMFVDQLTRMRVIDNQRDVALDNNLGKAIADRHKIADNLINRSQPPSIEEIQSCMEALLRKSEARTKETLQDKLDESESRANKMMEDQLDASESRTQVALKLFVYETLDCETLLPNVQLRQANTDIAAIQAQLRQANAEITAIQAQLCQANADITDIKEILQLRS</sequence>
<name>A0A0L0W1Y6_9BASI</name>